<dbReference type="Proteomes" id="UP000650833">
    <property type="component" value="Unassembled WGS sequence"/>
</dbReference>
<sequence>MAIISLLITPDDLILTSTFRSIAGNPPISTLRQLIQLSSASSNLKKTRQAKNKVTIESNTATISDTVLGAQDSIWKPITSYEATTDDKSFFDSNQDTEPNMETLSFPYLEYLQTMLASIRFLAINAWHDPHIFIKPEPTLKPNTKLKHEANNGPETTTTKSATFAKICEVLMLSGVDYPGCDTLATPITDTEKVVRLATSPWSEVDEHGIKWREVREGDDQGCQYFLKADSIPLKMSTTPNEDGSTKLSYYTKNTIGKYCPNGENDEEAKMFYSNLVEELRPSKVVTFLNTKLFYYFTVFDLSEFILLMDACLIAFHRNLKDNNNWSLFGFFIAYTICYSLYYLFFKRY</sequence>
<evidence type="ECO:0000256" key="1">
    <source>
        <dbReference type="SAM" id="Phobius"/>
    </source>
</evidence>
<accession>A0A8H7USY8</accession>
<dbReference type="AlphaFoldDB" id="A0A8H7USY8"/>
<comment type="caution">
    <text evidence="2">The sequence shown here is derived from an EMBL/GenBank/DDBJ whole genome shotgun (WGS) entry which is preliminary data.</text>
</comment>
<dbReference type="OrthoDB" id="2271038at2759"/>
<keyword evidence="1" id="KW-0812">Transmembrane</keyword>
<dbReference type="EMBL" id="JAEPRC010000427">
    <property type="protein sequence ID" value="KAG2197451.1"/>
    <property type="molecule type" value="Genomic_DNA"/>
</dbReference>
<gene>
    <name evidence="2" type="ORF">INT46_009921</name>
</gene>
<feature type="non-terminal residue" evidence="2">
    <location>
        <position position="1"/>
    </location>
</feature>
<protein>
    <submittedName>
        <fullName evidence="2">Uncharacterized protein</fullName>
    </submittedName>
</protein>
<name>A0A8H7USY8_9FUNG</name>
<feature type="transmembrane region" description="Helical" evidence="1">
    <location>
        <begin position="293"/>
        <end position="316"/>
    </location>
</feature>
<evidence type="ECO:0000313" key="3">
    <source>
        <dbReference type="Proteomes" id="UP000650833"/>
    </source>
</evidence>
<proteinExistence type="predicted"/>
<feature type="transmembrane region" description="Helical" evidence="1">
    <location>
        <begin position="328"/>
        <end position="346"/>
    </location>
</feature>
<keyword evidence="1" id="KW-1133">Transmembrane helix</keyword>
<keyword evidence="1" id="KW-0472">Membrane</keyword>
<reference evidence="2" key="1">
    <citation type="submission" date="2020-12" db="EMBL/GenBank/DDBJ databases">
        <title>Metabolic potential, ecology and presence of endohyphal bacteria is reflected in genomic diversity of Mucoromycotina.</title>
        <authorList>
            <person name="Muszewska A."/>
            <person name="Okrasinska A."/>
            <person name="Steczkiewicz K."/>
            <person name="Drgas O."/>
            <person name="Orlowska M."/>
            <person name="Perlinska-Lenart U."/>
            <person name="Aleksandrzak-Piekarczyk T."/>
            <person name="Szatraj K."/>
            <person name="Zielenkiewicz U."/>
            <person name="Pilsyk S."/>
            <person name="Malc E."/>
            <person name="Mieczkowski P."/>
            <person name="Kruszewska J.S."/>
            <person name="Biernat P."/>
            <person name="Pawlowska J."/>
        </authorList>
    </citation>
    <scope>NUCLEOTIDE SEQUENCE</scope>
    <source>
        <strain evidence="2">CBS 226.32</strain>
    </source>
</reference>
<organism evidence="2 3">
    <name type="scientific">Mucor plumbeus</name>
    <dbReference type="NCBI Taxonomy" id="97098"/>
    <lineage>
        <taxon>Eukaryota</taxon>
        <taxon>Fungi</taxon>
        <taxon>Fungi incertae sedis</taxon>
        <taxon>Mucoromycota</taxon>
        <taxon>Mucoromycotina</taxon>
        <taxon>Mucoromycetes</taxon>
        <taxon>Mucorales</taxon>
        <taxon>Mucorineae</taxon>
        <taxon>Mucoraceae</taxon>
        <taxon>Mucor</taxon>
    </lineage>
</organism>
<evidence type="ECO:0000313" key="2">
    <source>
        <dbReference type="EMBL" id="KAG2197451.1"/>
    </source>
</evidence>
<keyword evidence="3" id="KW-1185">Reference proteome</keyword>